<name>A0A843UZX6_COLES</name>
<evidence type="ECO:0000313" key="2">
    <source>
        <dbReference type="EMBL" id="MQL89195.1"/>
    </source>
</evidence>
<accession>A0A843UZX6</accession>
<sequence length="176" mass="19226">MQNLRSRRTLVRVATGSKEIAMGSCTERNGLVHSGRQIATGSLEGRDGLIRLGNKSRRQALSRSDRDGRHYRDDPVNVAYRALALTGSAPKSDRRIRAPLMFFQYRALGDAVLATSAAQTCANFPPAFVSSVTWLVTMLAIAFGWSVGYEDLGFSFLAGPLCDVEGTFLAIVWLGR</sequence>
<gene>
    <name evidence="2" type="ORF">Taro_021769</name>
</gene>
<keyword evidence="3" id="KW-1185">Reference proteome</keyword>
<proteinExistence type="predicted"/>
<dbReference type="EMBL" id="NMUH01001126">
    <property type="protein sequence ID" value="MQL89195.1"/>
    <property type="molecule type" value="Genomic_DNA"/>
</dbReference>
<organism evidence="2 3">
    <name type="scientific">Colocasia esculenta</name>
    <name type="common">Wild taro</name>
    <name type="synonym">Arum esculentum</name>
    <dbReference type="NCBI Taxonomy" id="4460"/>
    <lineage>
        <taxon>Eukaryota</taxon>
        <taxon>Viridiplantae</taxon>
        <taxon>Streptophyta</taxon>
        <taxon>Embryophyta</taxon>
        <taxon>Tracheophyta</taxon>
        <taxon>Spermatophyta</taxon>
        <taxon>Magnoliopsida</taxon>
        <taxon>Liliopsida</taxon>
        <taxon>Araceae</taxon>
        <taxon>Aroideae</taxon>
        <taxon>Colocasieae</taxon>
        <taxon>Colocasia</taxon>
    </lineage>
</organism>
<dbReference type="AlphaFoldDB" id="A0A843UZX6"/>
<keyword evidence="1" id="KW-1133">Transmembrane helix</keyword>
<comment type="caution">
    <text evidence="2">The sequence shown here is derived from an EMBL/GenBank/DDBJ whole genome shotgun (WGS) entry which is preliminary data.</text>
</comment>
<evidence type="ECO:0000313" key="3">
    <source>
        <dbReference type="Proteomes" id="UP000652761"/>
    </source>
</evidence>
<keyword evidence="1" id="KW-0472">Membrane</keyword>
<feature type="transmembrane region" description="Helical" evidence="1">
    <location>
        <begin position="127"/>
        <end position="147"/>
    </location>
</feature>
<protein>
    <submittedName>
        <fullName evidence="2">Uncharacterized protein</fullName>
    </submittedName>
</protein>
<evidence type="ECO:0000256" key="1">
    <source>
        <dbReference type="SAM" id="Phobius"/>
    </source>
</evidence>
<keyword evidence="1" id="KW-0812">Transmembrane</keyword>
<reference evidence="2" key="1">
    <citation type="submission" date="2017-07" db="EMBL/GenBank/DDBJ databases">
        <title>Taro Niue Genome Assembly and Annotation.</title>
        <authorList>
            <person name="Atibalentja N."/>
            <person name="Keating K."/>
            <person name="Fields C.J."/>
        </authorList>
    </citation>
    <scope>NUCLEOTIDE SEQUENCE</scope>
    <source>
        <strain evidence="2">Niue_2</strain>
        <tissue evidence="2">Leaf</tissue>
    </source>
</reference>
<dbReference type="Proteomes" id="UP000652761">
    <property type="component" value="Unassembled WGS sequence"/>
</dbReference>
<feature type="transmembrane region" description="Helical" evidence="1">
    <location>
        <begin position="153"/>
        <end position="174"/>
    </location>
</feature>